<evidence type="ECO:0000256" key="2">
    <source>
        <dbReference type="ARBA" id="ARBA00022670"/>
    </source>
</evidence>
<organism evidence="9 10">
    <name type="scientific">Cinnamomum micranthum f. kanehirae</name>
    <dbReference type="NCBI Taxonomy" id="337451"/>
    <lineage>
        <taxon>Eukaryota</taxon>
        <taxon>Viridiplantae</taxon>
        <taxon>Streptophyta</taxon>
        <taxon>Embryophyta</taxon>
        <taxon>Tracheophyta</taxon>
        <taxon>Spermatophyta</taxon>
        <taxon>Magnoliopsida</taxon>
        <taxon>Magnoliidae</taxon>
        <taxon>Laurales</taxon>
        <taxon>Lauraceae</taxon>
        <taxon>Cinnamomum</taxon>
    </lineage>
</organism>
<accession>A0A443NXS7</accession>
<evidence type="ECO:0000256" key="3">
    <source>
        <dbReference type="ARBA" id="ARBA00022729"/>
    </source>
</evidence>
<dbReference type="FunFam" id="3.90.70.10:FF:000023">
    <property type="entry name" value="Senescence-specific cysteine protease SAG39"/>
    <property type="match status" value="1"/>
</dbReference>
<dbReference type="InterPro" id="IPR013201">
    <property type="entry name" value="Prot_inhib_I29"/>
</dbReference>
<keyword evidence="3" id="KW-0732">Signal</keyword>
<sequence length="342" mass="38098">MAAMASKYQCFFSVGFFILAVWAYQGLGRKLHDETSLSEMHEQWMVQHERVYKDAAEKEKRFQIFKDNLAFIENFNNAGNRSYKLSINAFADQTSEEFNAYRNGYRPSHDSLEATPFMYGNVTEVPSTKDWREEGAVTEIKNQHTCGSCWAFSAVAAVEGITKLRTGNLFSLSEQQLMDCVTQGQSNGCNGGYPNEAFDFIQQNQGITTEANYPYQGVQGTCNTNSMNNVAQITGRQNVPANNEMELMKAVANQPISVIIDANGQYFQMYSTGVFEGDCGIGQNHAVTAVGYGTTDDGINYWIVKNSWGTTWGENGYIRMKRDVDAQEGLCGIAMQASYPTA</sequence>
<dbReference type="SMART" id="SM00645">
    <property type="entry name" value="Pept_C1"/>
    <property type="match status" value="1"/>
</dbReference>
<keyword evidence="6" id="KW-1015">Disulfide bond</keyword>
<evidence type="ECO:0000256" key="5">
    <source>
        <dbReference type="ARBA" id="ARBA00022807"/>
    </source>
</evidence>
<dbReference type="Pfam" id="PF08246">
    <property type="entry name" value="Inhibitor_I29"/>
    <property type="match status" value="1"/>
</dbReference>
<dbReference type="AlphaFoldDB" id="A0A443NXS7"/>
<dbReference type="InterPro" id="IPR000668">
    <property type="entry name" value="Peptidase_C1A_C"/>
</dbReference>
<dbReference type="InterPro" id="IPR025661">
    <property type="entry name" value="Pept_asp_AS"/>
</dbReference>
<evidence type="ECO:0000256" key="1">
    <source>
        <dbReference type="ARBA" id="ARBA00008455"/>
    </source>
</evidence>
<dbReference type="Pfam" id="PF00112">
    <property type="entry name" value="Peptidase_C1"/>
    <property type="match status" value="1"/>
</dbReference>
<evidence type="ECO:0000259" key="7">
    <source>
        <dbReference type="SMART" id="SM00645"/>
    </source>
</evidence>
<evidence type="ECO:0000259" key="8">
    <source>
        <dbReference type="SMART" id="SM00848"/>
    </source>
</evidence>
<dbReference type="PANTHER" id="PTHR12411">
    <property type="entry name" value="CYSTEINE PROTEASE FAMILY C1-RELATED"/>
    <property type="match status" value="1"/>
</dbReference>
<dbReference type="Gene3D" id="3.90.70.10">
    <property type="entry name" value="Cysteine proteinases"/>
    <property type="match status" value="1"/>
</dbReference>
<keyword evidence="2 9" id="KW-0645">Protease</keyword>
<evidence type="ECO:0000256" key="6">
    <source>
        <dbReference type="ARBA" id="ARBA00023157"/>
    </source>
</evidence>
<keyword evidence="5" id="KW-0788">Thiol protease</keyword>
<keyword evidence="10" id="KW-1185">Reference proteome</keyword>
<dbReference type="EMBL" id="QPKB01000004">
    <property type="protein sequence ID" value="RWR83319.1"/>
    <property type="molecule type" value="Genomic_DNA"/>
</dbReference>
<dbReference type="PRINTS" id="PR00705">
    <property type="entry name" value="PAPAIN"/>
</dbReference>
<feature type="domain" description="Cathepsin propeptide inhibitor" evidence="8">
    <location>
        <begin position="41"/>
        <end position="98"/>
    </location>
</feature>
<dbReference type="Proteomes" id="UP000283530">
    <property type="component" value="Unassembled WGS sequence"/>
</dbReference>
<keyword evidence="4" id="KW-0378">Hydrolase</keyword>
<feature type="domain" description="Peptidase C1A papain C-terminal" evidence="7">
    <location>
        <begin position="125"/>
        <end position="341"/>
    </location>
</feature>
<dbReference type="PROSITE" id="PS00139">
    <property type="entry name" value="THIOL_PROTEASE_CYS"/>
    <property type="match status" value="1"/>
</dbReference>
<dbReference type="OrthoDB" id="10253408at2759"/>
<dbReference type="InterPro" id="IPR013128">
    <property type="entry name" value="Peptidase_C1A"/>
</dbReference>
<evidence type="ECO:0000256" key="4">
    <source>
        <dbReference type="ARBA" id="ARBA00022801"/>
    </source>
</evidence>
<proteinExistence type="inferred from homology"/>
<dbReference type="GO" id="GO:0006508">
    <property type="term" value="P:proteolysis"/>
    <property type="evidence" value="ECO:0007669"/>
    <property type="project" value="UniProtKB-KW"/>
</dbReference>
<protein>
    <submittedName>
        <fullName evidence="9">Senescence-specific cysteine protease SAG39-like protein</fullName>
    </submittedName>
</protein>
<comment type="similarity">
    <text evidence="1">Belongs to the peptidase C1 family.</text>
</comment>
<dbReference type="InterPro" id="IPR039417">
    <property type="entry name" value="Peptidase_C1A_papain-like"/>
</dbReference>
<evidence type="ECO:0000313" key="10">
    <source>
        <dbReference type="Proteomes" id="UP000283530"/>
    </source>
</evidence>
<reference evidence="9 10" key="1">
    <citation type="journal article" date="2019" name="Nat. Plants">
        <title>Stout camphor tree genome fills gaps in understanding of flowering plant genome evolution.</title>
        <authorList>
            <person name="Chaw S.M."/>
            <person name="Liu Y.C."/>
            <person name="Wu Y.W."/>
            <person name="Wang H.Y."/>
            <person name="Lin C.I."/>
            <person name="Wu C.S."/>
            <person name="Ke H.M."/>
            <person name="Chang L.Y."/>
            <person name="Hsu C.Y."/>
            <person name="Yang H.T."/>
            <person name="Sudianto E."/>
            <person name="Hsu M.H."/>
            <person name="Wu K.P."/>
            <person name="Wang L.N."/>
            <person name="Leebens-Mack J.H."/>
            <person name="Tsai I.J."/>
        </authorList>
    </citation>
    <scope>NUCLEOTIDE SEQUENCE [LARGE SCALE GENOMIC DNA]</scope>
    <source>
        <strain evidence="10">cv. Chaw 1501</strain>
        <tissue evidence="9">Young leaves</tissue>
    </source>
</reference>
<dbReference type="InterPro" id="IPR000169">
    <property type="entry name" value="Pept_cys_AS"/>
</dbReference>
<evidence type="ECO:0000313" key="9">
    <source>
        <dbReference type="EMBL" id="RWR83319.1"/>
    </source>
</evidence>
<dbReference type="CDD" id="cd02248">
    <property type="entry name" value="Peptidase_C1A"/>
    <property type="match status" value="1"/>
</dbReference>
<dbReference type="PROSITE" id="PS00640">
    <property type="entry name" value="THIOL_PROTEASE_ASN"/>
    <property type="match status" value="1"/>
</dbReference>
<dbReference type="InterPro" id="IPR038765">
    <property type="entry name" value="Papain-like_cys_pep_sf"/>
</dbReference>
<gene>
    <name evidence="9" type="ORF">CKAN_01207200</name>
</gene>
<dbReference type="STRING" id="337451.A0A443NXS7"/>
<comment type="caution">
    <text evidence="9">The sequence shown here is derived from an EMBL/GenBank/DDBJ whole genome shotgun (WGS) entry which is preliminary data.</text>
</comment>
<dbReference type="SUPFAM" id="SSF54001">
    <property type="entry name" value="Cysteine proteinases"/>
    <property type="match status" value="1"/>
</dbReference>
<dbReference type="SMART" id="SM00848">
    <property type="entry name" value="Inhibitor_I29"/>
    <property type="match status" value="1"/>
</dbReference>
<dbReference type="GO" id="GO:0008234">
    <property type="term" value="F:cysteine-type peptidase activity"/>
    <property type="evidence" value="ECO:0007669"/>
    <property type="project" value="UniProtKB-KW"/>
</dbReference>
<name>A0A443NXS7_9MAGN</name>